<reference evidence="1" key="1">
    <citation type="journal article" date="2013" name="Environ. Microbiol.">
        <title>Microbiota from the distal guts of lean and obese adolescents exhibit partial functional redundancy besides clear differences in community structure.</title>
        <authorList>
            <person name="Ferrer M."/>
            <person name="Ruiz A."/>
            <person name="Lanza F."/>
            <person name="Haange S.B."/>
            <person name="Oberbach A."/>
            <person name="Till H."/>
            <person name="Bargiela R."/>
            <person name="Campoy C."/>
            <person name="Segura M.T."/>
            <person name="Richter M."/>
            <person name="von Bergen M."/>
            <person name="Seifert J."/>
            <person name="Suarez A."/>
        </authorList>
    </citation>
    <scope>NUCLEOTIDE SEQUENCE</scope>
</reference>
<accession>K1U911</accession>
<organism evidence="1">
    <name type="scientific">human gut metagenome</name>
    <dbReference type="NCBI Taxonomy" id="408170"/>
    <lineage>
        <taxon>unclassified sequences</taxon>
        <taxon>metagenomes</taxon>
        <taxon>organismal metagenomes</taxon>
    </lineage>
</organism>
<comment type="caution">
    <text evidence="1">The sequence shown here is derived from an EMBL/GenBank/DDBJ whole genome shotgun (WGS) entry which is preliminary data.</text>
</comment>
<gene>
    <name evidence="1" type="ORF">OBE_00825</name>
</gene>
<proteinExistence type="predicted"/>
<name>K1U911_9ZZZZ</name>
<dbReference type="EMBL" id="AJWZ01000563">
    <property type="protein sequence ID" value="EKC76469.1"/>
    <property type="molecule type" value="Genomic_DNA"/>
</dbReference>
<sequence length="26" mass="2995">MIDAHTSDVVADEKNAKKRFMRGLDF</sequence>
<feature type="non-terminal residue" evidence="1">
    <location>
        <position position="26"/>
    </location>
</feature>
<evidence type="ECO:0000313" key="1">
    <source>
        <dbReference type="EMBL" id="EKC76469.1"/>
    </source>
</evidence>
<dbReference type="AlphaFoldDB" id="K1U911"/>
<protein>
    <submittedName>
        <fullName evidence="1">Uncharacterized protein</fullName>
    </submittedName>
</protein>